<dbReference type="PANTHER" id="PTHR43265">
    <property type="entry name" value="ESTERASE ESTD"/>
    <property type="match status" value="1"/>
</dbReference>
<reference evidence="3" key="1">
    <citation type="submission" date="2017-01" db="EMBL/GenBank/DDBJ databases">
        <authorList>
            <person name="Varghese N."/>
            <person name="Submissions S."/>
        </authorList>
    </citation>
    <scope>NUCLEOTIDE SEQUENCE [LARGE SCALE GENOMIC DNA]</scope>
    <source>
        <strain evidence="3">DSM 29591</strain>
    </source>
</reference>
<accession>A0A1R3WGW1</accession>
<keyword evidence="3" id="KW-1185">Reference proteome</keyword>
<proteinExistence type="predicted"/>
<dbReference type="RefSeq" id="WP_131824982.1">
    <property type="nucleotide sequence ID" value="NZ_FTPR01000001.1"/>
</dbReference>
<dbReference type="Gene3D" id="3.40.50.1820">
    <property type="entry name" value="alpha/beta hydrolase"/>
    <property type="match status" value="1"/>
</dbReference>
<dbReference type="SUPFAM" id="SSF53474">
    <property type="entry name" value="alpha/beta-Hydrolases"/>
    <property type="match status" value="1"/>
</dbReference>
<dbReference type="OrthoDB" id="9809549at2"/>
<dbReference type="AlphaFoldDB" id="A0A1R3WGW1"/>
<name>A0A1R3WGW1_9RHOB</name>
<dbReference type="EMBL" id="FTPR01000001">
    <property type="protein sequence ID" value="SIT76656.1"/>
    <property type="molecule type" value="Genomic_DNA"/>
</dbReference>
<dbReference type="PANTHER" id="PTHR43265:SF1">
    <property type="entry name" value="ESTERASE ESTD"/>
    <property type="match status" value="1"/>
</dbReference>
<dbReference type="InterPro" id="IPR053145">
    <property type="entry name" value="AB_hydrolase_Est10"/>
</dbReference>
<dbReference type="GO" id="GO:0052689">
    <property type="term" value="F:carboxylic ester hydrolase activity"/>
    <property type="evidence" value="ECO:0007669"/>
    <property type="project" value="TreeGrafter"/>
</dbReference>
<feature type="domain" description="Serine aminopeptidase S33" evidence="1">
    <location>
        <begin position="25"/>
        <end position="265"/>
    </location>
</feature>
<dbReference type="Proteomes" id="UP000186997">
    <property type="component" value="Unassembled WGS sequence"/>
</dbReference>
<evidence type="ECO:0000259" key="1">
    <source>
        <dbReference type="Pfam" id="PF12146"/>
    </source>
</evidence>
<evidence type="ECO:0000313" key="3">
    <source>
        <dbReference type="Proteomes" id="UP000186997"/>
    </source>
</evidence>
<dbReference type="Pfam" id="PF12146">
    <property type="entry name" value="Hydrolase_4"/>
    <property type="match status" value="1"/>
</dbReference>
<evidence type="ECO:0000313" key="2">
    <source>
        <dbReference type="EMBL" id="SIT76656.1"/>
    </source>
</evidence>
<gene>
    <name evidence="2" type="ORF">SAMN05421665_0414</name>
</gene>
<sequence>MTQSSVLINASDVTLAGTLVVPDAAKAVVIFVHGSGPMDRDENSKGAKLNIFNTLADAFAEIGVASLRYDKRGVGASGGDFKRLRQSEMVADLVACIAWVQAQGLGPIYLCGHSEGTAIAPAAAAQADVAGLVLLCPYLTSGPDLLRWQARNAQTDVAGLKGLTGLVARLITKVFGGPVALQEKLIARVLGGNSDFVWLAGKRVPARWLRDFLTADVAALHRTNQRPTLVLAAGRDCQCPPADAADIARMNPQARLAQIDDLSHLLRATSEFGFMDYKRQLSQPMDTRVAGSVCAWLAEKT</sequence>
<dbReference type="STRING" id="287098.SAMN05421665_0414"/>
<dbReference type="InterPro" id="IPR022742">
    <property type="entry name" value="Hydrolase_4"/>
</dbReference>
<protein>
    <recommendedName>
        <fullName evidence="1">Serine aminopeptidase S33 domain-containing protein</fullName>
    </recommendedName>
</protein>
<dbReference type="InterPro" id="IPR029058">
    <property type="entry name" value="AB_hydrolase_fold"/>
</dbReference>
<organism evidence="2 3">
    <name type="scientific">Yoonia rosea</name>
    <dbReference type="NCBI Taxonomy" id="287098"/>
    <lineage>
        <taxon>Bacteria</taxon>
        <taxon>Pseudomonadati</taxon>
        <taxon>Pseudomonadota</taxon>
        <taxon>Alphaproteobacteria</taxon>
        <taxon>Rhodobacterales</taxon>
        <taxon>Paracoccaceae</taxon>
        <taxon>Yoonia</taxon>
    </lineage>
</organism>